<dbReference type="AlphaFoldDB" id="A0A929N2M9"/>
<name>A0A929N2M9_9ACTO</name>
<keyword evidence="1" id="KW-1133">Transmembrane helix</keyword>
<feature type="transmembrane region" description="Helical" evidence="1">
    <location>
        <begin position="31"/>
        <end position="53"/>
    </location>
</feature>
<comment type="caution">
    <text evidence="2">The sequence shown here is derived from an EMBL/GenBank/DDBJ whole genome shotgun (WGS) entry which is preliminary data.</text>
</comment>
<evidence type="ECO:0000313" key="3">
    <source>
        <dbReference type="Proteomes" id="UP000718630"/>
    </source>
</evidence>
<evidence type="ECO:0000256" key="1">
    <source>
        <dbReference type="SAM" id="Phobius"/>
    </source>
</evidence>
<keyword evidence="1" id="KW-0472">Membrane</keyword>
<evidence type="ECO:0000313" key="2">
    <source>
        <dbReference type="EMBL" id="MBF0940486.1"/>
    </source>
</evidence>
<keyword evidence="1" id="KW-0812">Transmembrane</keyword>
<proteinExistence type="predicted"/>
<reference evidence="2" key="1">
    <citation type="submission" date="2020-04" db="EMBL/GenBank/DDBJ databases">
        <title>Deep metagenomics examines the oral microbiome during advanced dental caries in children, revealing novel taxa and co-occurrences with host molecules.</title>
        <authorList>
            <person name="Baker J.L."/>
            <person name="Morton J.T."/>
            <person name="Dinis M."/>
            <person name="Alvarez R."/>
            <person name="Tran N.C."/>
            <person name="Knight R."/>
            <person name="Edlund A."/>
        </authorList>
    </citation>
    <scope>NUCLEOTIDE SEQUENCE</scope>
    <source>
        <strain evidence="2">JCVI_32_bin.64</strain>
    </source>
</reference>
<dbReference type="EMBL" id="JABZFZ010000338">
    <property type="protein sequence ID" value="MBF0940486.1"/>
    <property type="molecule type" value="Genomic_DNA"/>
</dbReference>
<accession>A0A929N2M9</accession>
<organism evidence="2 3">
    <name type="scientific">Schaalia georgiae</name>
    <dbReference type="NCBI Taxonomy" id="52768"/>
    <lineage>
        <taxon>Bacteria</taxon>
        <taxon>Bacillati</taxon>
        <taxon>Actinomycetota</taxon>
        <taxon>Actinomycetes</taxon>
        <taxon>Actinomycetales</taxon>
        <taxon>Actinomycetaceae</taxon>
        <taxon>Schaalia</taxon>
    </lineage>
</organism>
<gene>
    <name evidence="2" type="ORF">HXK03_06375</name>
</gene>
<protein>
    <submittedName>
        <fullName evidence="2">Uncharacterized protein</fullName>
    </submittedName>
</protein>
<sequence length="54" mass="6092">MPNPHEHDRTAPLIRKKEDLTPEQYAHQRKMLIATGLIMVVGMALAAGFFYLIG</sequence>
<dbReference type="Proteomes" id="UP000718630">
    <property type="component" value="Unassembled WGS sequence"/>
</dbReference>